<dbReference type="AlphaFoldDB" id="A0A1M4XXH6"/>
<dbReference type="EMBL" id="FQUW01000012">
    <property type="protein sequence ID" value="SHE98138.1"/>
    <property type="molecule type" value="Genomic_DNA"/>
</dbReference>
<feature type="transmembrane region" description="Helical" evidence="1">
    <location>
        <begin position="460"/>
        <end position="481"/>
    </location>
</feature>
<dbReference type="NCBIfam" id="TIGR00254">
    <property type="entry name" value="GGDEF"/>
    <property type="match status" value="1"/>
</dbReference>
<proteinExistence type="predicted"/>
<gene>
    <name evidence="3" type="ORF">SAMN02745218_01206</name>
</gene>
<dbReference type="InterPro" id="IPR043128">
    <property type="entry name" value="Rev_trsase/Diguanyl_cyclase"/>
</dbReference>
<dbReference type="RefSeq" id="WP_073164125.1">
    <property type="nucleotide sequence ID" value="NZ_FQUW01000012.1"/>
</dbReference>
<evidence type="ECO:0000259" key="2">
    <source>
        <dbReference type="PROSITE" id="PS50887"/>
    </source>
</evidence>
<dbReference type="OrthoDB" id="1787531at2"/>
<name>A0A1M4XXH6_9FIRM</name>
<keyword evidence="1" id="KW-0472">Membrane</keyword>
<dbReference type="SUPFAM" id="SSF52242">
    <property type="entry name" value="Cobalamin (vitamin B12)-binding domain"/>
    <property type="match status" value="1"/>
</dbReference>
<organism evidence="3 4">
    <name type="scientific">Desulfofundulus australicus DSM 11792</name>
    <dbReference type="NCBI Taxonomy" id="1121425"/>
    <lineage>
        <taxon>Bacteria</taxon>
        <taxon>Bacillati</taxon>
        <taxon>Bacillota</taxon>
        <taxon>Clostridia</taxon>
        <taxon>Eubacteriales</taxon>
        <taxon>Peptococcaceae</taxon>
        <taxon>Desulfofundulus</taxon>
    </lineage>
</organism>
<dbReference type="CDD" id="cd01949">
    <property type="entry name" value="GGDEF"/>
    <property type="match status" value="1"/>
</dbReference>
<reference evidence="4" key="1">
    <citation type="submission" date="2016-11" db="EMBL/GenBank/DDBJ databases">
        <authorList>
            <person name="Varghese N."/>
            <person name="Submissions S."/>
        </authorList>
    </citation>
    <scope>NUCLEOTIDE SEQUENCE [LARGE SCALE GENOMIC DNA]</scope>
    <source>
        <strain evidence="4">DSM 11792</strain>
    </source>
</reference>
<dbReference type="PANTHER" id="PTHR45138">
    <property type="entry name" value="REGULATORY COMPONENTS OF SENSORY TRANSDUCTION SYSTEM"/>
    <property type="match status" value="1"/>
</dbReference>
<keyword evidence="1" id="KW-1133">Transmembrane helix</keyword>
<accession>A0A1M4XXH6</accession>
<dbReference type="Proteomes" id="UP000184196">
    <property type="component" value="Unassembled WGS sequence"/>
</dbReference>
<dbReference type="InterPro" id="IPR050469">
    <property type="entry name" value="Diguanylate_Cyclase"/>
</dbReference>
<dbReference type="GO" id="GO:0046872">
    <property type="term" value="F:metal ion binding"/>
    <property type="evidence" value="ECO:0007669"/>
    <property type="project" value="InterPro"/>
</dbReference>
<dbReference type="SMART" id="SM00267">
    <property type="entry name" value="GGDEF"/>
    <property type="match status" value="1"/>
</dbReference>
<dbReference type="Pfam" id="PF00990">
    <property type="entry name" value="GGDEF"/>
    <property type="match status" value="1"/>
</dbReference>
<dbReference type="InterPro" id="IPR036724">
    <property type="entry name" value="Cobalamin-bd_sf"/>
</dbReference>
<dbReference type="GO" id="GO:0031419">
    <property type="term" value="F:cobalamin binding"/>
    <property type="evidence" value="ECO:0007669"/>
    <property type="project" value="InterPro"/>
</dbReference>
<keyword evidence="4" id="KW-1185">Reference proteome</keyword>
<dbReference type="PROSITE" id="PS50887">
    <property type="entry name" value="GGDEF"/>
    <property type="match status" value="1"/>
</dbReference>
<dbReference type="InterPro" id="IPR029787">
    <property type="entry name" value="Nucleotide_cyclase"/>
</dbReference>
<evidence type="ECO:0000313" key="4">
    <source>
        <dbReference type="Proteomes" id="UP000184196"/>
    </source>
</evidence>
<sequence>MRILLATGFSNIEKELQGILTSRGDECWRCYHRQAVVPAAEEYSAEVVVLSPALEGSSDLVETVILPLRQKGIRVIFLPGGVDMPDTREWLKRLVPYGIYCYVFDPVSPQKVIQRIEKPGSLGDIPVAIRESAREVSVNISAPLDEAFEEAGFMLEREKSRKRREDVRSVFSLFGKAGVEPEEAAVEGMAVQGVSGESRRDSKGFTRLAHIVLRFLGRSRTGEAGVKPRNAICDSEDRFEKVQFRPGNEEPGRKEVYEESRENIWGEGRHERPSTMGSKEDVPDAFYRDALTGCFTRRYLLERFSPTGFYTVVFIDLDNFKPINDILGHGAGDGVLAAFGKMLVENLKGRDLAVRWGGDEFLLVLPGTARADAEKVVENLRREWKHCAPDTGNLEVGFSAGIVEGARNLQATIKEADRLMYAEKRSRKVKEAWEKSHPRELYTPLSTRPARVDWATLKQAVSLAFSITAVVILVSAVVWGMDWTAQMFGAHAPVLHEAARVVEEFWKTVLAGVL</sequence>
<protein>
    <submittedName>
        <fullName evidence="3">Diguanylate cyclase (GGDEF) domain-containing protein</fullName>
    </submittedName>
</protein>
<dbReference type="PANTHER" id="PTHR45138:SF9">
    <property type="entry name" value="DIGUANYLATE CYCLASE DGCM-RELATED"/>
    <property type="match status" value="1"/>
</dbReference>
<keyword evidence="1" id="KW-0812">Transmembrane</keyword>
<evidence type="ECO:0000313" key="3">
    <source>
        <dbReference type="EMBL" id="SHE98138.1"/>
    </source>
</evidence>
<dbReference type="InterPro" id="IPR000160">
    <property type="entry name" value="GGDEF_dom"/>
</dbReference>
<dbReference type="GO" id="GO:0052621">
    <property type="term" value="F:diguanylate cyclase activity"/>
    <property type="evidence" value="ECO:0007669"/>
    <property type="project" value="TreeGrafter"/>
</dbReference>
<feature type="domain" description="GGDEF" evidence="2">
    <location>
        <begin position="308"/>
        <end position="438"/>
    </location>
</feature>
<evidence type="ECO:0000256" key="1">
    <source>
        <dbReference type="SAM" id="Phobius"/>
    </source>
</evidence>
<dbReference type="SUPFAM" id="SSF55073">
    <property type="entry name" value="Nucleotide cyclase"/>
    <property type="match status" value="1"/>
</dbReference>
<dbReference type="Gene3D" id="3.30.70.270">
    <property type="match status" value="1"/>
</dbReference>